<evidence type="ECO:0000313" key="8">
    <source>
        <dbReference type="EMBL" id="CAG4882525.1"/>
    </source>
</evidence>
<feature type="domain" description="PhoU" evidence="7">
    <location>
        <begin position="24"/>
        <end position="109"/>
    </location>
</feature>
<keyword evidence="9" id="KW-1185">Reference proteome</keyword>
<keyword evidence="4 6" id="KW-0963">Cytoplasm</keyword>
<evidence type="ECO:0000256" key="1">
    <source>
        <dbReference type="ARBA" id="ARBA00004496"/>
    </source>
</evidence>
<protein>
    <recommendedName>
        <fullName evidence="6">Phosphate-specific transport system accessory protein PhoU</fullName>
    </recommendedName>
</protein>
<dbReference type="PANTHER" id="PTHR42930:SF3">
    <property type="entry name" value="PHOSPHATE-SPECIFIC TRANSPORT SYSTEM ACCESSORY PROTEIN PHOU"/>
    <property type="match status" value="1"/>
</dbReference>
<dbReference type="GO" id="GO:0005737">
    <property type="term" value="C:cytoplasm"/>
    <property type="evidence" value="ECO:0007669"/>
    <property type="project" value="UniProtKB-SubCell"/>
</dbReference>
<dbReference type="GO" id="GO:0030643">
    <property type="term" value="P:intracellular phosphate ion homeostasis"/>
    <property type="evidence" value="ECO:0007669"/>
    <property type="project" value="InterPro"/>
</dbReference>
<evidence type="ECO:0000256" key="6">
    <source>
        <dbReference type="PIRNR" id="PIRNR003107"/>
    </source>
</evidence>
<name>A0A916J0N3_9PROT</name>
<dbReference type="AlphaFoldDB" id="A0A916J0N3"/>
<evidence type="ECO:0000259" key="7">
    <source>
        <dbReference type="Pfam" id="PF01895"/>
    </source>
</evidence>
<sequence length="241" mass="27277">MALMSEHVSKKFDSELEELRSRVMQMGGLVETQISHAVEAFMNGDKDGFERVIADDHQVNAFEVSIDDDCAHLIARRQPTAGDLRMVMAVSKIVTDLERIGDEADKIARMGRQIYQRDHLLVPRLNDVRIMGDAGVRMLRDVLDAFVRLDPVAAARIVREDKTVDENFRSFLRVLITYMMEDPRTISTVLDIVFVSKALERIGDHVKNIAESVIYIVKGKNVRHIGIDQLEREALSDGTQS</sequence>
<comment type="function">
    <text evidence="6">Plays a role in the regulation of phosphate uptake.</text>
</comment>
<dbReference type="Proteomes" id="UP000742786">
    <property type="component" value="Unassembled WGS sequence"/>
</dbReference>
<dbReference type="EMBL" id="CAJQUM010000001">
    <property type="protein sequence ID" value="CAG4882525.1"/>
    <property type="molecule type" value="Genomic_DNA"/>
</dbReference>
<dbReference type="InterPro" id="IPR028366">
    <property type="entry name" value="PhoU"/>
</dbReference>
<dbReference type="FunFam" id="1.20.58.220:FF:000002">
    <property type="entry name" value="Phosphate-specific transport system accessory protein PhoU"/>
    <property type="match status" value="1"/>
</dbReference>
<dbReference type="PANTHER" id="PTHR42930">
    <property type="entry name" value="PHOSPHATE-SPECIFIC TRANSPORT SYSTEM ACCESSORY PROTEIN PHOU"/>
    <property type="match status" value="1"/>
</dbReference>
<evidence type="ECO:0000256" key="2">
    <source>
        <dbReference type="ARBA" id="ARBA00008107"/>
    </source>
</evidence>
<dbReference type="InterPro" id="IPR038078">
    <property type="entry name" value="PhoU-like_sf"/>
</dbReference>
<proteinExistence type="inferred from homology"/>
<dbReference type="RefSeq" id="WP_220634590.1">
    <property type="nucleotide sequence ID" value="NZ_CAJQUM010000001.1"/>
</dbReference>
<evidence type="ECO:0000256" key="3">
    <source>
        <dbReference type="ARBA" id="ARBA00022448"/>
    </source>
</evidence>
<dbReference type="Gene3D" id="1.20.58.220">
    <property type="entry name" value="Phosphate transport system protein phou homolog 2, domain 2"/>
    <property type="match status" value="1"/>
</dbReference>
<dbReference type="GO" id="GO:0045936">
    <property type="term" value="P:negative regulation of phosphate metabolic process"/>
    <property type="evidence" value="ECO:0007669"/>
    <property type="project" value="InterPro"/>
</dbReference>
<comment type="subcellular location">
    <subcellularLocation>
        <location evidence="1 6">Cytoplasm</location>
    </subcellularLocation>
</comment>
<keyword evidence="3 6" id="KW-0813">Transport</keyword>
<feature type="domain" description="PhoU" evidence="7">
    <location>
        <begin position="129"/>
        <end position="213"/>
    </location>
</feature>
<keyword evidence="5 6" id="KW-0592">Phosphate transport</keyword>
<dbReference type="NCBIfam" id="TIGR02135">
    <property type="entry name" value="phoU_full"/>
    <property type="match status" value="1"/>
</dbReference>
<dbReference type="SUPFAM" id="SSF109755">
    <property type="entry name" value="PhoU-like"/>
    <property type="match status" value="1"/>
</dbReference>
<organism evidence="8 9">
    <name type="scientific">Georgfuchsia toluolica</name>
    <dbReference type="NCBI Taxonomy" id="424218"/>
    <lineage>
        <taxon>Bacteria</taxon>
        <taxon>Pseudomonadati</taxon>
        <taxon>Pseudomonadota</taxon>
        <taxon>Betaproteobacteria</taxon>
        <taxon>Nitrosomonadales</taxon>
        <taxon>Sterolibacteriaceae</taxon>
        <taxon>Georgfuchsia</taxon>
    </lineage>
</organism>
<comment type="subunit">
    <text evidence="6">Homodimer.</text>
</comment>
<comment type="caution">
    <text evidence="8">The sequence shown here is derived from an EMBL/GenBank/DDBJ whole genome shotgun (WGS) entry which is preliminary data.</text>
</comment>
<reference evidence="8" key="1">
    <citation type="submission" date="2021-04" db="EMBL/GenBank/DDBJ databases">
        <authorList>
            <person name="Hornung B."/>
        </authorList>
    </citation>
    <scope>NUCLEOTIDE SEQUENCE</scope>
    <source>
        <strain evidence="8">G5G6</strain>
    </source>
</reference>
<dbReference type="FunFam" id="1.20.58.220:FF:000001">
    <property type="entry name" value="Phosphate-specific transport system accessory protein PhoU"/>
    <property type="match status" value="1"/>
</dbReference>
<evidence type="ECO:0000256" key="4">
    <source>
        <dbReference type="ARBA" id="ARBA00022490"/>
    </source>
</evidence>
<dbReference type="Pfam" id="PF01895">
    <property type="entry name" value="PhoU"/>
    <property type="match status" value="2"/>
</dbReference>
<dbReference type="InterPro" id="IPR026022">
    <property type="entry name" value="PhoU_dom"/>
</dbReference>
<accession>A0A916J0N3</accession>
<gene>
    <name evidence="8" type="primary">phoU</name>
    <name evidence="8" type="ORF">GTOL_10407</name>
</gene>
<dbReference type="GO" id="GO:0006817">
    <property type="term" value="P:phosphate ion transport"/>
    <property type="evidence" value="ECO:0007669"/>
    <property type="project" value="UniProtKB-KW"/>
</dbReference>
<comment type="similarity">
    <text evidence="2 6">Belongs to the PhoU family.</text>
</comment>
<evidence type="ECO:0000256" key="5">
    <source>
        <dbReference type="ARBA" id="ARBA00022592"/>
    </source>
</evidence>
<evidence type="ECO:0000313" key="9">
    <source>
        <dbReference type="Proteomes" id="UP000742786"/>
    </source>
</evidence>
<dbReference type="PIRSF" id="PIRSF003107">
    <property type="entry name" value="PhoU"/>
    <property type="match status" value="1"/>
</dbReference>